<reference evidence="1 2" key="1">
    <citation type="journal article" date="2012" name="Stand. Genomic Sci.">
        <title>Complete genome sequence of the facultatively chemolithoautotrophic and methylotrophic alpha Proteobacterium Starkeya novella type strain (ATCC 8093(T)).</title>
        <authorList>
            <person name="Kappler U."/>
            <person name="Davenport K."/>
            <person name="Beatson S."/>
            <person name="Lucas S."/>
            <person name="Lapidus A."/>
            <person name="Copeland A."/>
            <person name="Berry K.W."/>
            <person name="Glavina Del Rio T."/>
            <person name="Hammon N."/>
            <person name="Dalin E."/>
            <person name="Tice H."/>
            <person name="Pitluck S."/>
            <person name="Richardson P."/>
            <person name="Bruce D."/>
            <person name="Goodwin L.A."/>
            <person name="Han C."/>
            <person name="Tapia R."/>
            <person name="Detter J.C."/>
            <person name="Chang Y.J."/>
            <person name="Jeffries C.D."/>
            <person name="Land M."/>
            <person name="Hauser L."/>
            <person name="Kyrpides N.C."/>
            <person name="Goker M."/>
            <person name="Ivanova N."/>
            <person name="Klenk H.P."/>
            <person name="Woyke T."/>
        </authorList>
    </citation>
    <scope>NUCLEOTIDE SEQUENCE [LARGE SCALE GENOMIC DNA]</scope>
    <source>
        <strain evidence="2">ATCC 8093 / DSM 506 / JCM 20403 / CCM 1077 / IAM 12100 / NBRC 12443 / NCIMB 10456</strain>
    </source>
</reference>
<dbReference type="HOGENOM" id="CLU_187649_1_0_5"/>
<dbReference type="Proteomes" id="UP000006633">
    <property type="component" value="Chromosome"/>
</dbReference>
<name>D7A7E5_ANCN5</name>
<evidence type="ECO:0008006" key="3">
    <source>
        <dbReference type="Google" id="ProtNLM"/>
    </source>
</evidence>
<sequence length="64" mass="7422">MLVADVVNLNRYRKRAARDRAEQTAAERRLEFGRTKAQRELDAAAERLKAKSLDGHLRIREDDT</sequence>
<dbReference type="STRING" id="639283.Snov_3101"/>
<evidence type="ECO:0000313" key="2">
    <source>
        <dbReference type="Proteomes" id="UP000006633"/>
    </source>
</evidence>
<organism evidence="1 2">
    <name type="scientific">Ancylobacter novellus (strain ATCC 8093 / DSM 506 / JCM 20403 / CCM 1077 / IAM 12100 / NBRC 12443 / NCIMB 10456)</name>
    <name type="common">Starkeya novella</name>
    <dbReference type="NCBI Taxonomy" id="639283"/>
    <lineage>
        <taxon>Bacteria</taxon>
        <taxon>Pseudomonadati</taxon>
        <taxon>Pseudomonadota</taxon>
        <taxon>Alphaproteobacteria</taxon>
        <taxon>Hyphomicrobiales</taxon>
        <taxon>Xanthobacteraceae</taxon>
        <taxon>Ancylobacter</taxon>
    </lineage>
</organism>
<gene>
    <name evidence="1" type="ordered locus">Snov_3101</name>
</gene>
<dbReference type="EMBL" id="CP002026">
    <property type="protein sequence ID" value="ADH90376.1"/>
    <property type="molecule type" value="Genomic_DNA"/>
</dbReference>
<keyword evidence="2" id="KW-1185">Reference proteome</keyword>
<dbReference type="AlphaFoldDB" id="D7A7E5"/>
<dbReference type="RefSeq" id="WP_013167879.1">
    <property type="nucleotide sequence ID" value="NC_014217.1"/>
</dbReference>
<proteinExistence type="predicted"/>
<accession>D7A7E5</accession>
<dbReference type="InterPro" id="IPR025227">
    <property type="entry name" value="DUF4169"/>
</dbReference>
<evidence type="ECO:0000313" key="1">
    <source>
        <dbReference type="EMBL" id="ADH90376.1"/>
    </source>
</evidence>
<dbReference type="Pfam" id="PF13770">
    <property type="entry name" value="DUF4169"/>
    <property type="match status" value="1"/>
</dbReference>
<dbReference type="eggNOG" id="ENOG5031AUT">
    <property type="taxonomic scope" value="Bacteria"/>
</dbReference>
<protein>
    <recommendedName>
        <fullName evidence="3">DUF4169 domain-containing protein</fullName>
    </recommendedName>
</protein>
<dbReference type="KEGG" id="sno:Snov_3101"/>